<dbReference type="EMBL" id="JAXCGZ010009672">
    <property type="protein sequence ID" value="KAK7076430.1"/>
    <property type="molecule type" value="Genomic_DNA"/>
</dbReference>
<accession>A0AAN8XCL6</accession>
<dbReference type="Proteomes" id="UP001381693">
    <property type="component" value="Unassembled WGS sequence"/>
</dbReference>
<organism evidence="1 2">
    <name type="scientific">Halocaridina rubra</name>
    <name type="common">Hawaiian red shrimp</name>
    <dbReference type="NCBI Taxonomy" id="373956"/>
    <lineage>
        <taxon>Eukaryota</taxon>
        <taxon>Metazoa</taxon>
        <taxon>Ecdysozoa</taxon>
        <taxon>Arthropoda</taxon>
        <taxon>Crustacea</taxon>
        <taxon>Multicrustacea</taxon>
        <taxon>Malacostraca</taxon>
        <taxon>Eumalacostraca</taxon>
        <taxon>Eucarida</taxon>
        <taxon>Decapoda</taxon>
        <taxon>Pleocyemata</taxon>
        <taxon>Caridea</taxon>
        <taxon>Atyoidea</taxon>
        <taxon>Atyidae</taxon>
        <taxon>Halocaridina</taxon>
    </lineage>
</organism>
<proteinExistence type="predicted"/>
<feature type="non-terminal residue" evidence="1">
    <location>
        <position position="65"/>
    </location>
</feature>
<gene>
    <name evidence="1" type="ORF">SK128_000788</name>
</gene>
<dbReference type="AlphaFoldDB" id="A0AAN8XCL6"/>
<keyword evidence="2" id="KW-1185">Reference proteome</keyword>
<name>A0AAN8XCL6_HALRR</name>
<protein>
    <submittedName>
        <fullName evidence="1">Uncharacterized protein</fullName>
    </submittedName>
</protein>
<evidence type="ECO:0000313" key="2">
    <source>
        <dbReference type="Proteomes" id="UP001381693"/>
    </source>
</evidence>
<comment type="caution">
    <text evidence="1">The sequence shown here is derived from an EMBL/GenBank/DDBJ whole genome shotgun (WGS) entry which is preliminary data.</text>
</comment>
<reference evidence="1 2" key="1">
    <citation type="submission" date="2023-11" db="EMBL/GenBank/DDBJ databases">
        <title>Halocaridina rubra genome assembly.</title>
        <authorList>
            <person name="Smith C."/>
        </authorList>
    </citation>
    <scope>NUCLEOTIDE SEQUENCE [LARGE SCALE GENOMIC DNA]</scope>
    <source>
        <strain evidence="1">EP-1</strain>
        <tissue evidence="1">Whole</tissue>
    </source>
</reference>
<feature type="non-terminal residue" evidence="1">
    <location>
        <position position="1"/>
    </location>
</feature>
<sequence>FLCHDKACENVFHKQLLNEEHDYLLQALHDSSMQLKKNPGWNTCCKNLQAETPGNGSLRINVEYG</sequence>
<evidence type="ECO:0000313" key="1">
    <source>
        <dbReference type="EMBL" id="KAK7076430.1"/>
    </source>
</evidence>